<dbReference type="HOGENOM" id="CLU_1146614_0_0_0"/>
<evidence type="ECO:0000313" key="3">
    <source>
        <dbReference type="Proteomes" id="UP000002027"/>
    </source>
</evidence>
<dbReference type="EMBL" id="CP001824">
    <property type="protein sequence ID" value="ACZ40143.1"/>
    <property type="molecule type" value="Genomic_DNA"/>
</dbReference>
<dbReference type="PANTHER" id="PTHR36304">
    <property type="entry name" value="DOMAIN GTPASE-ACTIVATING PROTEIN, PUTATIVE-RELATED-RELATED"/>
    <property type="match status" value="1"/>
</dbReference>
<dbReference type="SUPFAM" id="SSF46785">
    <property type="entry name" value="Winged helix' DNA-binding domain"/>
    <property type="match status" value="1"/>
</dbReference>
<feature type="domain" description="PatA-like N-terminal" evidence="1">
    <location>
        <begin position="86"/>
        <end position="160"/>
    </location>
</feature>
<dbReference type="InterPro" id="IPR037257">
    <property type="entry name" value="T2SS_E_N_sf"/>
</dbReference>
<dbReference type="InterPro" id="IPR025497">
    <property type="entry name" value="PatA-like_N"/>
</dbReference>
<dbReference type="SUPFAM" id="SSF160246">
    <property type="entry name" value="EspE N-terminal domain-like"/>
    <property type="match status" value="1"/>
</dbReference>
<evidence type="ECO:0000313" key="2">
    <source>
        <dbReference type="EMBL" id="ACZ40143.1"/>
    </source>
</evidence>
<proteinExistence type="predicted"/>
<dbReference type="Pfam" id="PF14332">
    <property type="entry name" value="DUF4388"/>
    <property type="match status" value="2"/>
</dbReference>
<accession>D1C8K0</accession>
<protein>
    <recommendedName>
        <fullName evidence="1">PatA-like N-terminal domain-containing protein</fullName>
    </recommendedName>
</protein>
<dbReference type="eggNOG" id="COG1846">
    <property type="taxonomic scope" value="Bacteria"/>
</dbReference>
<dbReference type="Gene3D" id="1.10.10.10">
    <property type="entry name" value="Winged helix-like DNA-binding domain superfamily/Winged helix DNA-binding domain"/>
    <property type="match status" value="1"/>
</dbReference>
<dbReference type="RefSeq" id="WP_012873181.1">
    <property type="nucleotide sequence ID" value="NC_013524.1"/>
</dbReference>
<dbReference type="STRING" id="479434.Sthe_2729"/>
<dbReference type="KEGG" id="sti:Sthe_2729"/>
<dbReference type="OrthoDB" id="5392507at2"/>
<dbReference type="Proteomes" id="UP000002027">
    <property type="component" value="Chromosome 2"/>
</dbReference>
<feature type="domain" description="PatA-like N-terminal" evidence="1">
    <location>
        <begin position="5"/>
        <end position="81"/>
    </location>
</feature>
<organism evidence="2 3">
    <name type="scientific">Sphaerobacter thermophilus (strain ATCC 49802 / DSM 20745 / KCCM 41009 / NCIMB 13125 / S 6022)</name>
    <dbReference type="NCBI Taxonomy" id="479434"/>
    <lineage>
        <taxon>Bacteria</taxon>
        <taxon>Pseudomonadati</taxon>
        <taxon>Thermomicrobiota</taxon>
        <taxon>Thermomicrobia</taxon>
        <taxon>Sphaerobacterales</taxon>
        <taxon>Sphaerobacterineae</taxon>
        <taxon>Sphaerobacteraceae</taxon>
        <taxon>Sphaerobacter</taxon>
    </lineage>
</organism>
<dbReference type="AlphaFoldDB" id="D1C8K0"/>
<dbReference type="InterPro" id="IPR036388">
    <property type="entry name" value="WH-like_DNA-bd_sf"/>
</dbReference>
<evidence type="ECO:0000259" key="1">
    <source>
        <dbReference type="Pfam" id="PF14332"/>
    </source>
</evidence>
<keyword evidence="3" id="KW-1185">Reference proteome</keyword>
<gene>
    <name evidence="2" type="ordered locus">Sthe_2729</name>
</gene>
<reference evidence="3" key="1">
    <citation type="submission" date="2009-11" db="EMBL/GenBank/DDBJ databases">
        <title>The complete chromosome 2 of Sphaerobacter thermophilus DSM 20745.</title>
        <authorList>
            <person name="Lucas S."/>
            <person name="Copeland A."/>
            <person name="Lapidus A."/>
            <person name="Glavina del Rio T."/>
            <person name="Dalin E."/>
            <person name="Tice H."/>
            <person name="Bruce D."/>
            <person name="Goodwin L."/>
            <person name="Pitluck S."/>
            <person name="Kyrpides N."/>
            <person name="Mavromatis K."/>
            <person name="Ivanova N."/>
            <person name="Mikhailova N."/>
            <person name="LaButti K.M."/>
            <person name="Clum A."/>
            <person name="Sun H.I."/>
            <person name="Brettin T."/>
            <person name="Detter J.C."/>
            <person name="Han C."/>
            <person name="Larimer F."/>
            <person name="Land M."/>
            <person name="Hauser L."/>
            <person name="Markowitz V."/>
            <person name="Cheng J.F."/>
            <person name="Hugenholtz P."/>
            <person name="Woyke T."/>
            <person name="Wu D."/>
            <person name="Steenblock K."/>
            <person name="Schneider S."/>
            <person name="Pukall R."/>
            <person name="Goeker M."/>
            <person name="Klenk H.P."/>
            <person name="Eisen J.A."/>
        </authorList>
    </citation>
    <scope>NUCLEOTIDE SEQUENCE [LARGE SCALE GENOMIC DNA]</scope>
    <source>
        <strain evidence="3">ATCC 49802 / DSM 20745 / S 6022</strain>
    </source>
</reference>
<dbReference type="Gene3D" id="1.10.40.70">
    <property type="match status" value="1"/>
</dbReference>
<name>D1C8K0_SPHTD</name>
<dbReference type="InterPro" id="IPR036390">
    <property type="entry name" value="WH_DNA-bd_sf"/>
</dbReference>
<sequence length="242" mass="26890">MGFYGDLQDLPLQDILYVLSSHGKSGRLTLSIPTDEITLVFHRGRVASVTTSDESLRIGQLLIDQGYITEEHVEQALALQAVEDGRTRLGDMLVELGFVNHQQIWKAVAAQFEASLFRILIQPGGTFVFTPEEVEIDEAFMEEIRIEPIVLNAMRMADEWLATHAKQDTVSLTDVPFVPAILDRLERPELDVLLAILNGASNMYDLAAKTGRSQEELDEVLDRLITLGLIERAQHPGAVPAT</sequence>
<dbReference type="InParanoid" id="D1C8K0"/>
<dbReference type="PANTHER" id="PTHR36304:SF4">
    <property type="entry name" value="DUF4388 DOMAIN-CONTAINING PROTEIN"/>
    <property type="match status" value="1"/>
</dbReference>
<reference evidence="2 3" key="2">
    <citation type="journal article" date="2010" name="Stand. Genomic Sci.">
        <title>Complete genome sequence of Desulfohalobium retbaense type strain (HR(100)).</title>
        <authorList>
            <person name="Spring S."/>
            <person name="Nolan M."/>
            <person name="Lapidus A."/>
            <person name="Glavina Del Rio T."/>
            <person name="Copeland A."/>
            <person name="Tice H."/>
            <person name="Cheng J.F."/>
            <person name="Lucas S."/>
            <person name="Land M."/>
            <person name="Chen F."/>
            <person name="Bruce D."/>
            <person name="Goodwin L."/>
            <person name="Pitluck S."/>
            <person name="Ivanova N."/>
            <person name="Mavromatis K."/>
            <person name="Mikhailova N."/>
            <person name="Pati A."/>
            <person name="Chen A."/>
            <person name="Palaniappan K."/>
            <person name="Hauser L."/>
            <person name="Chang Y.J."/>
            <person name="Jeffries C.D."/>
            <person name="Munk C."/>
            <person name="Kiss H."/>
            <person name="Chain P."/>
            <person name="Han C."/>
            <person name="Brettin T."/>
            <person name="Detter J.C."/>
            <person name="Schuler E."/>
            <person name="Goker M."/>
            <person name="Rohde M."/>
            <person name="Bristow J."/>
            <person name="Eisen J.A."/>
            <person name="Markowitz V."/>
            <person name="Hugenholtz P."/>
            <person name="Kyrpides N.C."/>
            <person name="Klenk H.P."/>
        </authorList>
    </citation>
    <scope>NUCLEOTIDE SEQUENCE [LARGE SCALE GENOMIC DNA]</scope>
    <source>
        <strain evidence="3">ATCC 49802 / DSM 20745 / S 6022</strain>
    </source>
</reference>